<comment type="caution">
    <text evidence="3">The sequence shown here is derived from an EMBL/GenBank/DDBJ whole genome shotgun (WGS) entry which is preliminary data.</text>
</comment>
<dbReference type="AlphaFoldDB" id="A0A6G0ZAP9"/>
<reference evidence="3 4" key="1">
    <citation type="submission" date="2019-08" db="EMBL/GenBank/DDBJ databases">
        <title>Whole genome of Aphis craccivora.</title>
        <authorList>
            <person name="Voronova N.V."/>
            <person name="Shulinski R.S."/>
            <person name="Bandarenka Y.V."/>
            <person name="Zhorov D.G."/>
            <person name="Warner D."/>
        </authorList>
    </citation>
    <scope>NUCLEOTIDE SEQUENCE [LARGE SCALE GENOMIC DNA]</scope>
    <source>
        <strain evidence="3">180601</strain>
        <tissue evidence="3">Whole Body</tissue>
    </source>
</reference>
<keyword evidence="2" id="KW-0472">Membrane</keyword>
<evidence type="ECO:0000313" key="3">
    <source>
        <dbReference type="EMBL" id="KAF0767752.1"/>
    </source>
</evidence>
<dbReference type="EMBL" id="VUJU01000901">
    <property type="protein sequence ID" value="KAF0767752.1"/>
    <property type="molecule type" value="Genomic_DNA"/>
</dbReference>
<sequence>YLLLYAPHSVTVQPPDRSSAIAVTTTVRLKNSKKNRRIRRVYVYVSLSFCFFFNLITSLCFLRRLQLYLYDKFIRLSRLIVRDRNRRFCTCIIFSYIKTVPSLYPKLSVCARPVCSSTPEDAITGRRRLVAWIWTIGNTGNACRRRCLNSNSSSNNNYNNNNHTNNISNSNTSSSNTSSNNRFRPPPITLIRYIHHSQSFLRCNNYRLPYSCSGKYSDIYRYI</sequence>
<evidence type="ECO:0000256" key="2">
    <source>
        <dbReference type="SAM" id="Phobius"/>
    </source>
</evidence>
<feature type="transmembrane region" description="Helical" evidence="2">
    <location>
        <begin position="41"/>
        <end position="62"/>
    </location>
</feature>
<keyword evidence="4" id="KW-1185">Reference proteome</keyword>
<keyword evidence="2" id="KW-0812">Transmembrane</keyword>
<feature type="non-terminal residue" evidence="3">
    <location>
        <position position="1"/>
    </location>
</feature>
<name>A0A6G0ZAP9_APHCR</name>
<proteinExistence type="predicted"/>
<evidence type="ECO:0000313" key="4">
    <source>
        <dbReference type="Proteomes" id="UP000478052"/>
    </source>
</evidence>
<keyword evidence="2" id="KW-1133">Transmembrane helix</keyword>
<protein>
    <submittedName>
        <fullName evidence="3">Uncharacterized protein</fullName>
    </submittedName>
</protein>
<gene>
    <name evidence="3" type="ORF">FWK35_00014649</name>
</gene>
<evidence type="ECO:0000256" key="1">
    <source>
        <dbReference type="SAM" id="MobiDB-lite"/>
    </source>
</evidence>
<accession>A0A6G0ZAP9</accession>
<organism evidence="3 4">
    <name type="scientific">Aphis craccivora</name>
    <name type="common">Cowpea aphid</name>
    <dbReference type="NCBI Taxonomy" id="307492"/>
    <lineage>
        <taxon>Eukaryota</taxon>
        <taxon>Metazoa</taxon>
        <taxon>Ecdysozoa</taxon>
        <taxon>Arthropoda</taxon>
        <taxon>Hexapoda</taxon>
        <taxon>Insecta</taxon>
        <taxon>Pterygota</taxon>
        <taxon>Neoptera</taxon>
        <taxon>Paraneoptera</taxon>
        <taxon>Hemiptera</taxon>
        <taxon>Sternorrhyncha</taxon>
        <taxon>Aphidomorpha</taxon>
        <taxon>Aphidoidea</taxon>
        <taxon>Aphididae</taxon>
        <taxon>Aphidini</taxon>
        <taxon>Aphis</taxon>
        <taxon>Aphis</taxon>
    </lineage>
</organism>
<feature type="region of interest" description="Disordered" evidence="1">
    <location>
        <begin position="154"/>
        <end position="181"/>
    </location>
</feature>
<dbReference type="Proteomes" id="UP000478052">
    <property type="component" value="Unassembled WGS sequence"/>
</dbReference>